<gene>
    <name evidence="5" type="ORF">ABFZ84_12850</name>
</gene>
<organism evidence="5 6">
    <name type="scientific">Hyphococcus lacteus</name>
    <dbReference type="NCBI Taxonomy" id="3143536"/>
    <lineage>
        <taxon>Bacteria</taxon>
        <taxon>Pseudomonadati</taxon>
        <taxon>Pseudomonadota</taxon>
        <taxon>Alphaproteobacteria</taxon>
        <taxon>Parvularculales</taxon>
        <taxon>Parvularculaceae</taxon>
        <taxon>Hyphococcus</taxon>
    </lineage>
</organism>
<dbReference type="Pfam" id="PF07729">
    <property type="entry name" value="FCD"/>
    <property type="match status" value="1"/>
</dbReference>
<evidence type="ECO:0000259" key="4">
    <source>
        <dbReference type="PROSITE" id="PS50949"/>
    </source>
</evidence>
<dbReference type="SMART" id="SM00895">
    <property type="entry name" value="FCD"/>
    <property type="match status" value="1"/>
</dbReference>
<dbReference type="Gene3D" id="1.20.120.530">
    <property type="entry name" value="GntR ligand-binding domain-like"/>
    <property type="match status" value="1"/>
</dbReference>
<dbReference type="SUPFAM" id="SSF46785">
    <property type="entry name" value="Winged helix' DNA-binding domain"/>
    <property type="match status" value="1"/>
</dbReference>
<dbReference type="CDD" id="cd07377">
    <property type="entry name" value="WHTH_GntR"/>
    <property type="match status" value="1"/>
</dbReference>
<dbReference type="SUPFAM" id="SSF48008">
    <property type="entry name" value="GntR ligand-binding domain-like"/>
    <property type="match status" value="1"/>
</dbReference>
<accession>A0ABV3Z8B2</accession>
<evidence type="ECO:0000256" key="2">
    <source>
        <dbReference type="ARBA" id="ARBA00023125"/>
    </source>
</evidence>
<dbReference type="InterPro" id="IPR036390">
    <property type="entry name" value="WH_DNA-bd_sf"/>
</dbReference>
<dbReference type="PANTHER" id="PTHR43537:SF39">
    <property type="entry name" value="HTH-TYPE TRANSCRIPTIONAL REGULATOR MCBR"/>
    <property type="match status" value="1"/>
</dbReference>
<evidence type="ECO:0000313" key="5">
    <source>
        <dbReference type="EMBL" id="MEX6634437.1"/>
    </source>
</evidence>
<dbReference type="RefSeq" id="WP_369314421.1">
    <property type="nucleotide sequence ID" value="NZ_JBEHZE010000001.1"/>
</dbReference>
<dbReference type="InterPro" id="IPR000524">
    <property type="entry name" value="Tscrpt_reg_HTH_GntR"/>
</dbReference>
<name>A0ABV3Z8B2_9PROT</name>
<dbReference type="InterPro" id="IPR008920">
    <property type="entry name" value="TF_FadR/GntR_C"/>
</dbReference>
<dbReference type="SMART" id="SM00345">
    <property type="entry name" value="HTH_GNTR"/>
    <property type="match status" value="1"/>
</dbReference>
<keyword evidence="6" id="KW-1185">Reference proteome</keyword>
<dbReference type="Gene3D" id="1.10.10.10">
    <property type="entry name" value="Winged helix-like DNA-binding domain superfamily/Winged helix DNA-binding domain"/>
    <property type="match status" value="1"/>
</dbReference>
<dbReference type="EMBL" id="JBEHZE010000001">
    <property type="protein sequence ID" value="MEX6634437.1"/>
    <property type="molecule type" value="Genomic_DNA"/>
</dbReference>
<dbReference type="PROSITE" id="PS50949">
    <property type="entry name" value="HTH_GNTR"/>
    <property type="match status" value="1"/>
</dbReference>
<proteinExistence type="predicted"/>
<dbReference type="InterPro" id="IPR011711">
    <property type="entry name" value="GntR_C"/>
</dbReference>
<dbReference type="Proteomes" id="UP001560685">
    <property type="component" value="Unassembled WGS sequence"/>
</dbReference>
<dbReference type="PANTHER" id="PTHR43537">
    <property type="entry name" value="TRANSCRIPTIONAL REGULATOR, GNTR FAMILY"/>
    <property type="match status" value="1"/>
</dbReference>
<evidence type="ECO:0000256" key="3">
    <source>
        <dbReference type="ARBA" id="ARBA00023163"/>
    </source>
</evidence>
<feature type="domain" description="HTH gntR-type" evidence="4">
    <location>
        <begin position="26"/>
        <end position="93"/>
    </location>
</feature>
<protein>
    <submittedName>
        <fullName evidence="5">GntR family transcriptional regulator</fullName>
    </submittedName>
</protein>
<keyword evidence="1" id="KW-0805">Transcription regulation</keyword>
<evidence type="ECO:0000256" key="1">
    <source>
        <dbReference type="ARBA" id="ARBA00023015"/>
    </source>
</evidence>
<evidence type="ECO:0000313" key="6">
    <source>
        <dbReference type="Proteomes" id="UP001560685"/>
    </source>
</evidence>
<sequence length="239" mass="26425">MTEVKTLPRHSPLANVKGVANDARPKIVHEEVYQKLRRAIISGQLEPGRTLSVRGLAAEFGVSTMPAREAIRQLVALGALELTETRRVSVAQMNEDKLSEISEARLALEPELAARVLTQLKRQSAAREKLAIKLSKIDATLDRAIERGDSAAYARYNSEFHFKLYEAAKSPVYLGLVESLWLQIGPFMRVVIGRLGTSSLVDQHKEAVSALRADDVTKLTKAIRNDILEGMTNIARTDV</sequence>
<keyword evidence="2" id="KW-0238">DNA-binding</keyword>
<comment type="caution">
    <text evidence="5">The sequence shown here is derived from an EMBL/GenBank/DDBJ whole genome shotgun (WGS) entry which is preliminary data.</text>
</comment>
<dbReference type="InterPro" id="IPR036388">
    <property type="entry name" value="WH-like_DNA-bd_sf"/>
</dbReference>
<dbReference type="Pfam" id="PF00392">
    <property type="entry name" value="GntR"/>
    <property type="match status" value="1"/>
</dbReference>
<keyword evidence="3" id="KW-0804">Transcription</keyword>
<reference evidence="5 6" key="1">
    <citation type="submission" date="2024-05" db="EMBL/GenBank/DDBJ databases">
        <title>Three bacterial strains, DH-69, EH-24, and ECK-19 isolated from coastal sediments.</title>
        <authorList>
            <person name="Ye Y.-Q."/>
            <person name="Du Z.-J."/>
        </authorList>
    </citation>
    <scope>NUCLEOTIDE SEQUENCE [LARGE SCALE GENOMIC DNA]</scope>
    <source>
        <strain evidence="5 6">ECK-19</strain>
    </source>
</reference>